<evidence type="ECO:0000313" key="3">
    <source>
        <dbReference type="EMBL" id="MXU95528.1"/>
    </source>
</evidence>
<evidence type="ECO:0008006" key="4">
    <source>
        <dbReference type="Google" id="ProtNLM"/>
    </source>
</evidence>
<feature type="signal peptide" evidence="2">
    <location>
        <begin position="1"/>
        <end position="20"/>
    </location>
</feature>
<evidence type="ECO:0000256" key="1">
    <source>
        <dbReference type="SAM" id="Phobius"/>
    </source>
</evidence>
<sequence length="188" mass="20860">MCSTLAIFLRAPSILDSVLSMSCPRSSSMTDCSSSSLPICLLMTLRLPTDFWMPSSSSSWLTISSCCCLWVVSSRRRMGLSTSFLRLVYLAVREGLNSSILEGLIFLFFDLLSSTFSFIHLTSFLDCSMKDLRFRISLSSILNFFGFFSTIAIVSSRSSKSHSMLRKPLRSSFVVQSSSSLQGRLDGS</sequence>
<keyword evidence="1" id="KW-0812">Transmembrane</keyword>
<feature type="transmembrane region" description="Helical" evidence="1">
    <location>
        <begin position="134"/>
        <end position="154"/>
    </location>
</feature>
<reference evidence="3" key="1">
    <citation type="submission" date="2019-12" db="EMBL/GenBank/DDBJ databases">
        <title>An insight into the sialome of adult female Ixodes ricinus ticks feeding for 6 days.</title>
        <authorList>
            <person name="Perner J."/>
            <person name="Ribeiro J.M.C."/>
        </authorList>
    </citation>
    <scope>NUCLEOTIDE SEQUENCE</scope>
    <source>
        <strain evidence="3">Semi-engorged</strain>
        <tissue evidence="3">Salivary glands</tissue>
    </source>
</reference>
<protein>
    <recommendedName>
        <fullName evidence="4">Secreted protein</fullName>
    </recommendedName>
</protein>
<keyword evidence="1" id="KW-1133">Transmembrane helix</keyword>
<dbReference type="EMBL" id="GIFC01013445">
    <property type="protein sequence ID" value="MXU95528.1"/>
    <property type="molecule type" value="Transcribed_RNA"/>
</dbReference>
<dbReference type="AlphaFoldDB" id="A0A6B0V2H5"/>
<organism evidence="3">
    <name type="scientific">Ixodes ricinus</name>
    <name type="common">Common tick</name>
    <name type="synonym">Acarus ricinus</name>
    <dbReference type="NCBI Taxonomy" id="34613"/>
    <lineage>
        <taxon>Eukaryota</taxon>
        <taxon>Metazoa</taxon>
        <taxon>Ecdysozoa</taxon>
        <taxon>Arthropoda</taxon>
        <taxon>Chelicerata</taxon>
        <taxon>Arachnida</taxon>
        <taxon>Acari</taxon>
        <taxon>Parasitiformes</taxon>
        <taxon>Ixodida</taxon>
        <taxon>Ixodoidea</taxon>
        <taxon>Ixodidae</taxon>
        <taxon>Ixodinae</taxon>
        <taxon>Ixodes</taxon>
    </lineage>
</organism>
<keyword evidence="2" id="KW-0732">Signal</keyword>
<keyword evidence="1" id="KW-0472">Membrane</keyword>
<evidence type="ECO:0000256" key="2">
    <source>
        <dbReference type="SAM" id="SignalP"/>
    </source>
</evidence>
<feature type="chain" id="PRO_5025430060" description="Secreted protein" evidence="2">
    <location>
        <begin position="21"/>
        <end position="188"/>
    </location>
</feature>
<accession>A0A6B0V2H5</accession>
<name>A0A6B0V2H5_IXORI</name>
<proteinExistence type="predicted"/>
<feature type="transmembrane region" description="Helical" evidence="1">
    <location>
        <begin position="103"/>
        <end position="122"/>
    </location>
</feature>